<organism evidence="1 2">
    <name type="scientific">Volvox reticuliferus</name>
    <dbReference type="NCBI Taxonomy" id="1737510"/>
    <lineage>
        <taxon>Eukaryota</taxon>
        <taxon>Viridiplantae</taxon>
        <taxon>Chlorophyta</taxon>
        <taxon>core chlorophytes</taxon>
        <taxon>Chlorophyceae</taxon>
        <taxon>CS clade</taxon>
        <taxon>Chlamydomonadales</taxon>
        <taxon>Volvocaceae</taxon>
        <taxon>Volvox</taxon>
    </lineage>
</organism>
<evidence type="ECO:0008006" key="3">
    <source>
        <dbReference type="Google" id="ProtNLM"/>
    </source>
</evidence>
<protein>
    <recommendedName>
        <fullName evidence="3">Endonuclease/exonuclease/phosphatase domain-containing protein</fullName>
    </recommendedName>
</protein>
<gene>
    <name evidence="1" type="ORF">Vretifemale_13033</name>
</gene>
<proteinExistence type="predicted"/>
<dbReference type="OrthoDB" id="1923218at2759"/>
<dbReference type="Proteomes" id="UP000747110">
    <property type="component" value="Unassembled WGS sequence"/>
</dbReference>
<sequence>MDSIWLSINGRALHLGGRGIVIGACYAAPATSELYRQPGRRPGADPTHKVMGQLRDLIRRFKSPHDELLILGDFNARVAQLQDLPDVQADEQLEMLIGVPVGDSYHLRGIPDRRSKDQSTNSFGRAFIDLCRDLELVILNGRVHGDTEGEITLCTKTVSVGA</sequence>
<keyword evidence="2" id="KW-1185">Reference proteome</keyword>
<dbReference type="Gene3D" id="3.60.10.10">
    <property type="entry name" value="Endonuclease/exonuclease/phosphatase"/>
    <property type="match status" value="1"/>
</dbReference>
<name>A0A8J4CJG9_9CHLO</name>
<reference evidence="1" key="1">
    <citation type="journal article" date="2021" name="Proc. Natl. Acad. Sci. U.S.A.">
        <title>Three genomes in the algal genus Volvox reveal the fate of a haploid sex-determining region after a transition to homothallism.</title>
        <authorList>
            <person name="Yamamoto K."/>
            <person name="Hamaji T."/>
            <person name="Kawai-Toyooka H."/>
            <person name="Matsuzaki R."/>
            <person name="Takahashi F."/>
            <person name="Nishimura Y."/>
            <person name="Kawachi M."/>
            <person name="Noguchi H."/>
            <person name="Minakuchi Y."/>
            <person name="Umen J.G."/>
            <person name="Toyoda A."/>
            <person name="Nozaki H."/>
        </authorList>
    </citation>
    <scope>NUCLEOTIDE SEQUENCE</scope>
    <source>
        <strain evidence="1">NIES-3786</strain>
    </source>
</reference>
<dbReference type="SUPFAM" id="SSF56219">
    <property type="entry name" value="DNase I-like"/>
    <property type="match status" value="1"/>
</dbReference>
<dbReference type="AlphaFoldDB" id="A0A8J4CJG9"/>
<dbReference type="EMBL" id="BNCP01000029">
    <property type="protein sequence ID" value="GIL84369.1"/>
    <property type="molecule type" value="Genomic_DNA"/>
</dbReference>
<accession>A0A8J4CJG9</accession>
<evidence type="ECO:0000313" key="1">
    <source>
        <dbReference type="EMBL" id="GIL84369.1"/>
    </source>
</evidence>
<evidence type="ECO:0000313" key="2">
    <source>
        <dbReference type="Proteomes" id="UP000747110"/>
    </source>
</evidence>
<dbReference type="InterPro" id="IPR036691">
    <property type="entry name" value="Endo/exonu/phosph_ase_sf"/>
</dbReference>
<comment type="caution">
    <text evidence="1">The sequence shown here is derived from an EMBL/GenBank/DDBJ whole genome shotgun (WGS) entry which is preliminary data.</text>
</comment>